<keyword evidence="3" id="KW-1185">Reference proteome</keyword>
<dbReference type="Proteomes" id="UP000013776">
    <property type="component" value="Unassembled WGS sequence"/>
</dbReference>
<feature type="signal peptide" evidence="1">
    <location>
        <begin position="1"/>
        <end position="20"/>
    </location>
</feature>
<gene>
    <name evidence="2" type="ORF">TAPDE_002379</name>
</gene>
<accession>R4X9G4</accession>
<sequence>MQFNITFRTFYLSILTPVLCQRAQRSARATITNAKIGARAPDGSEILDRQYTTNGLTLRYKISAPTSAILSGATSNDTAKMGLNVLLHGDGGASFEDFPNKIVQGNLMGVVVLAPNDALLWGGQSTRDVQRPDGVAHSAAVDKLIREELSRVVAYDPADVWFSGVSGGAMMLSGFFLPQYLSTYKTGAMLMCGGMAPPENRAGFSNTLDAETMSRARIHWESSQQELAQLKTTIPAGIRFYEDQARQTGLSDAQIGALQTADATPTAGHCAFDNKGFNSGISLVSASWSRVVQGGDGMIAGIGQVDKSVVGRENLFR</sequence>
<proteinExistence type="predicted"/>
<dbReference type="Gene3D" id="3.40.50.1820">
    <property type="entry name" value="alpha/beta hydrolase"/>
    <property type="match status" value="1"/>
</dbReference>
<dbReference type="OrthoDB" id="4540290at2759"/>
<dbReference type="AlphaFoldDB" id="R4X9G4"/>
<comment type="caution">
    <text evidence="2">The sequence shown here is derived from an EMBL/GenBank/DDBJ whole genome shotgun (WGS) entry which is preliminary data.</text>
</comment>
<dbReference type="InterPro" id="IPR029058">
    <property type="entry name" value="AB_hydrolase_fold"/>
</dbReference>
<name>R4X9G4_TAPDE</name>
<feature type="chain" id="PRO_5004373177" evidence="1">
    <location>
        <begin position="21"/>
        <end position="317"/>
    </location>
</feature>
<evidence type="ECO:0000313" key="3">
    <source>
        <dbReference type="Proteomes" id="UP000013776"/>
    </source>
</evidence>
<protein>
    <submittedName>
        <fullName evidence="2">Uncharacterized protein</fullName>
    </submittedName>
</protein>
<dbReference type="eggNOG" id="ENOG502S02W">
    <property type="taxonomic scope" value="Eukaryota"/>
</dbReference>
<evidence type="ECO:0000256" key="1">
    <source>
        <dbReference type="SAM" id="SignalP"/>
    </source>
</evidence>
<organism evidence="2 3">
    <name type="scientific">Taphrina deformans (strain PYCC 5710 / ATCC 11124 / CBS 356.35 / IMI 108563 / JCM 9778 / NBRC 8474)</name>
    <name type="common">Peach leaf curl fungus</name>
    <name type="synonym">Lalaria deformans</name>
    <dbReference type="NCBI Taxonomy" id="1097556"/>
    <lineage>
        <taxon>Eukaryota</taxon>
        <taxon>Fungi</taxon>
        <taxon>Dikarya</taxon>
        <taxon>Ascomycota</taxon>
        <taxon>Taphrinomycotina</taxon>
        <taxon>Taphrinomycetes</taxon>
        <taxon>Taphrinales</taxon>
        <taxon>Taphrinaceae</taxon>
        <taxon>Taphrina</taxon>
    </lineage>
</organism>
<reference evidence="2 3" key="1">
    <citation type="journal article" date="2013" name="MBio">
        <title>Genome sequencing of the plant pathogen Taphrina deformans, the causal agent of peach leaf curl.</title>
        <authorList>
            <person name="Cisse O.H."/>
            <person name="Almeida J.M.G.C.F."/>
            <person name="Fonseca A."/>
            <person name="Kumar A.A."/>
            <person name="Salojaervi J."/>
            <person name="Overmyer K."/>
            <person name="Hauser P.M."/>
            <person name="Pagni M."/>
        </authorList>
    </citation>
    <scope>NUCLEOTIDE SEQUENCE [LARGE SCALE GENOMIC DNA]</scope>
    <source>
        <strain evidence="3">PYCC 5710 / ATCC 11124 / CBS 356.35 / IMI 108563 / JCM 9778 / NBRC 8474</strain>
    </source>
</reference>
<dbReference type="EMBL" id="CAHR02000083">
    <property type="protein sequence ID" value="CCG82386.1"/>
    <property type="molecule type" value="Genomic_DNA"/>
</dbReference>
<evidence type="ECO:0000313" key="2">
    <source>
        <dbReference type="EMBL" id="CCG82386.1"/>
    </source>
</evidence>
<keyword evidence="1" id="KW-0732">Signal</keyword>